<reference evidence="1" key="2">
    <citation type="submission" date="2020-09" db="EMBL/GenBank/DDBJ databases">
        <authorList>
            <person name="Sun Q."/>
            <person name="Kim S."/>
        </authorList>
    </citation>
    <scope>NUCLEOTIDE SEQUENCE</scope>
    <source>
        <strain evidence="1">KCTC 32020</strain>
    </source>
</reference>
<comment type="caution">
    <text evidence="1">The sequence shown here is derived from an EMBL/GenBank/DDBJ whole genome shotgun (WGS) entry which is preliminary data.</text>
</comment>
<dbReference type="Proteomes" id="UP000636453">
    <property type="component" value="Unassembled WGS sequence"/>
</dbReference>
<dbReference type="OrthoDB" id="8778976at2"/>
<protein>
    <submittedName>
        <fullName evidence="1">Uncharacterized protein</fullName>
    </submittedName>
</protein>
<name>A0A919DHS4_9GAMM</name>
<proteinExistence type="predicted"/>
<organism evidence="1 2">
    <name type="scientific">Vulcaniibacterium thermophilum</name>
    <dbReference type="NCBI Taxonomy" id="1169913"/>
    <lineage>
        <taxon>Bacteria</taxon>
        <taxon>Pseudomonadati</taxon>
        <taxon>Pseudomonadota</taxon>
        <taxon>Gammaproteobacteria</taxon>
        <taxon>Lysobacterales</taxon>
        <taxon>Lysobacteraceae</taxon>
        <taxon>Vulcaniibacterium</taxon>
    </lineage>
</organism>
<sequence length="102" mass="12078">MYLIQFYLPVYDNDGRAFGRARFDEVRSELTEHFGGVTAYVRTPAVGDWEDADGDRRRDEVVLFEVVAPAFDRRWWNEYRGALERRFAQEAIMLRAWPVETL</sequence>
<gene>
    <name evidence="1" type="ORF">GCM10007167_27100</name>
</gene>
<reference evidence="1" key="1">
    <citation type="journal article" date="2014" name="Int. J. Syst. Evol. Microbiol.">
        <title>Complete genome sequence of Corynebacterium casei LMG S-19264T (=DSM 44701T), isolated from a smear-ripened cheese.</title>
        <authorList>
            <consortium name="US DOE Joint Genome Institute (JGI-PGF)"/>
            <person name="Walter F."/>
            <person name="Albersmeier A."/>
            <person name="Kalinowski J."/>
            <person name="Ruckert C."/>
        </authorList>
    </citation>
    <scope>NUCLEOTIDE SEQUENCE</scope>
    <source>
        <strain evidence="1">KCTC 32020</strain>
    </source>
</reference>
<keyword evidence="2" id="KW-1185">Reference proteome</keyword>
<dbReference type="RefSeq" id="WP_146474335.1">
    <property type="nucleotide sequence ID" value="NZ_BNCF01000021.1"/>
</dbReference>
<accession>A0A919DHS4</accession>
<evidence type="ECO:0000313" key="1">
    <source>
        <dbReference type="EMBL" id="GHE43965.1"/>
    </source>
</evidence>
<dbReference type="AlphaFoldDB" id="A0A919DHS4"/>
<evidence type="ECO:0000313" key="2">
    <source>
        <dbReference type="Proteomes" id="UP000636453"/>
    </source>
</evidence>
<dbReference type="EMBL" id="BNCF01000021">
    <property type="protein sequence ID" value="GHE43965.1"/>
    <property type="molecule type" value="Genomic_DNA"/>
</dbReference>